<dbReference type="Proteomes" id="UP000249081">
    <property type="component" value="Unassembled WGS sequence"/>
</dbReference>
<proteinExistence type="predicted"/>
<feature type="domain" description="MRB1590-like C-terminal" evidence="3">
    <location>
        <begin position="468"/>
        <end position="566"/>
    </location>
</feature>
<dbReference type="PANTHER" id="PTHR38149">
    <property type="entry name" value="ATPASE"/>
    <property type="match status" value="1"/>
</dbReference>
<dbReference type="PANTHER" id="PTHR38149:SF1">
    <property type="entry name" value="ATPASE"/>
    <property type="match status" value="1"/>
</dbReference>
<comment type="caution">
    <text evidence="4">The sequence shown here is derived from an EMBL/GenBank/DDBJ whole genome shotgun (WGS) entry which is preliminary data.</text>
</comment>
<reference evidence="4 5" key="2">
    <citation type="submission" date="2018-06" db="EMBL/GenBank/DDBJ databases">
        <title>Metagenomic assembly of (sub)arctic Cyanobacteria and their associated microbiome from non-axenic cultures.</title>
        <authorList>
            <person name="Baurain D."/>
        </authorList>
    </citation>
    <scope>NUCLEOTIDE SEQUENCE [LARGE SCALE GENOMIC DNA]</scope>
    <source>
        <strain evidence="4">ULC041bin1</strain>
    </source>
</reference>
<evidence type="ECO:0000313" key="4">
    <source>
        <dbReference type="EMBL" id="PZO40188.1"/>
    </source>
</evidence>
<dbReference type="Pfam" id="PF09818">
    <property type="entry name" value="ABC_ATPase"/>
    <property type="match status" value="1"/>
</dbReference>
<evidence type="ECO:0000259" key="3">
    <source>
        <dbReference type="Pfam" id="PF21117"/>
    </source>
</evidence>
<evidence type="ECO:0000259" key="1">
    <source>
        <dbReference type="Pfam" id="PF09818"/>
    </source>
</evidence>
<feature type="domain" description="ATPase of the ABC class N-terminal" evidence="2">
    <location>
        <begin position="6"/>
        <end position="164"/>
    </location>
</feature>
<name>A0A2W4YAK7_9CYAN</name>
<evidence type="ECO:0000313" key="5">
    <source>
        <dbReference type="Proteomes" id="UP000249081"/>
    </source>
</evidence>
<feature type="domain" description="ATPase of the ABC class C-terminal" evidence="1">
    <location>
        <begin position="170"/>
        <end position="445"/>
    </location>
</feature>
<dbReference type="AlphaFoldDB" id="A0A2W4YAK7"/>
<dbReference type="Pfam" id="PF21117">
    <property type="entry name" value="MRB1590_C"/>
    <property type="match status" value="1"/>
</dbReference>
<dbReference type="InterPro" id="IPR046834">
    <property type="entry name" value="ABC_ATPase_C"/>
</dbReference>
<dbReference type="InterPro" id="IPR046833">
    <property type="entry name" value="ABC_N"/>
</dbReference>
<dbReference type="InterPro" id="IPR019195">
    <property type="entry name" value="ABC_ATPase_put"/>
</dbReference>
<accession>A0A2W4YAK7</accession>
<dbReference type="InterPro" id="IPR027417">
    <property type="entry name" value="P-loop_NTPase"/>
</dbReference>
<dbReference type="InterPro" id="IPR049069">
    <property type="entry name" value="MRB1590-like_C"/>
</dbReference>
<dbReference type="Pfam" id="PF20446">
    <property type="entry name" value="ABC_N"/>
    <property type="match status" value="1"/>
</dbReference>
<gene>
    <name evidence="4" type="ORF">DCF17_12355</name>
</gene>
<dbReference type="SUPFAM" id="SSF52540">
    <property type="entry name" value="P-loop containing nucleoside triphosphate hydrolases"/>
    <property type="match status" value="1"/>
</dbReference>
<dbReference type="EMBL" id="QBMN01000078">
    <property type="protein sequence ID" value="PZO40188.1"/>
    <property type="molecule type" value="Genomic_DNA"/>
</dbReference>
<evidence type="ECO:0000259" key="2">
    <source>
        <dbReference type="Pfam" id="PF20446"/>
    </source>
</evidence>
<protein>
    <submittedName>
        <fullName evidence="4">ATPase</fullName>
    </submittedName>
</protein>
<reference evidence="5" key="1">
    <citation type="submission" date="2018-04" db="EMBL/GenBank/DDBJ databases">
        <authorList>
            <person name="Cornet L."/>
        </authorList>
    </citation>
    <scope>NUCLEOTIDE SEQUENCE [LARGE SCALE GENOMIC DNA]</scope>
</reference>
<sequence length="567" mass="60785">MTTRDHLYDQLQRLDGQGYGAYKSLKGEYDFGNFVLHIDHVQGDPFAAPSRVRVVVPQAVAGFPRSLWELPGRAIALADYLTREFHRATQAMQRTSGSGKSGLIGIVRPSQAMLNRSAAGVTEDAVELRFTVGLPAFGRRIAGRQGAELLCRAVPGLVADTLFYAALDGEIIQRQVDTAEDAAVLRSQLSAHNLVAFVADGAILPRRSGVDERPLAEQAIPFKSPDSLSVTLTCPHAGEVTGMGIPHGITLIVGGGYHGKSTLLRAIEAGVYNHIPGDGRHQVVTDPAAVKVRAEDGRSIAGVDISPFIGSLPQGKSTQNFSTPNASGSTSQAANIIEAIEAGATALLVDEDTSATNFMIRDRRMQALIAKDREPITPFIDKVRQLYTDHGISTVLVMGGSGDYFDVADTVIAMDEFCPQDVTAQARAIAAEYKTERDPEGGPSFGTLTPRIIQPSSIDPSKGKHSVKLRARDVDQLQIGTEAIDLSAVEQLVEPGQVRAIAAAIVYAQRYHMAATTPLPEAIAAVMADVEQYGLDCLTDWPMGDLVSFRGLELAAAINRLRTLRTE</sequence>
<organism evidence="4 5">
    <name type="scientific">Shackletoniella antarctica</name>
    <dbReference type="NCBI Taxonomy" id="268115"/>
    <lineage>
        <taxon>Bacteria</taxon>
        <taxon>Bacillati</taxon>
        <taxon>Cyanobacteriota</taxon>
        <taxon>Cyanophyceae</taxon>
        <taxon>Oculatellales</taxon>
        <taxon>Oculatellaceae</taxon>
        <taxon>Shackletoniella</taxon>
    </lineage>
</organism>